<protein>
    <submittedName>
        <fullName evidence="2">Uncharacterized protein</fullName>
    </submittedName>
</protein>
<feature type="region of interest" description="Disordered" evidence="1">
    <location>
        <begin position="63"/>
        <end position="137"/>
    </location>
</feature>
<accession>A0A830HSW0</accession>
<keyword evidence="3" id="KW-1185">Reference proteome</keyword>
<organism evidence="2 3">
    <name type="scientific">Pycnococcus provasolii</name>
    <dbReference type="NCBI Taxonomy" id="41880"/>
    <lineage>
        <taxon>Eukaryota</taxon>
        <taxon>Viridiplantae</taxon>
        <taxon>Chlorophyta</taxon>
        <taxon>Pseudoscourfieldiophyceae</taxon>
        <taxon>Pseudoscourfieldiales</taxon>
        <taxon>Pycnococcaceae</taxon>
        <taxon>Pycnococcus</taxon>
    </lineage>
</organism>
<gene>
    <name evidence="2" type="ORF">PPROV_000896600</name>
</gene>
<evidence type="ECO:0000313" key="3">
    <source>
        <dbReference type="Proteomes" id="UP000660262"/>
    </source>
</evidence>
<feature type="region of interest" description="Disordered" evidence="1">
    <location>
        <begin position="1"/>
        <end position="51"/>
    </location>
</feature>
<dbReference type="EMBL" id="BNJQ01000028">
    <property type="protein sequence ID" value="GHP10234.1"/>
    <property type="molecule type" value="Genomic_DNA"/>
</dbReference>
<reference evidence="2" key="1">
    <citation type="submission" date="2020-10" db="EMBL/GenBank/DDBJ databases">
        <title>Unveiling of a novel bifunctional photoreceptor, Dualchrome1, isolated from a cosmopolitan green alga.</title>
        <authorList>
            <person name="Suzuki S."/>
            <person name="Kawachi M."/>
        </authorList>
    </citation>
    <scope>NUCLEOTIDE SEQUENCE</scope>
    <source>
        <strain evidence="2">NIES 2893</strain>
    </source>
</reference>
<sequence>MRPVTCERSDGQSVDISLCSSDSAHSSSDEDNGGEQGFSRARQRRRTVGSATCPPAICTLAPLLGAPAAPSPSPHASEPTQMQLTEEPKPLPSPARHDDFVASPAAAPAPAAPSPSPHASEPTQVQLPEEPKPLPSQACNTQACITYSYSTPFAGLLPRAPQGSSKPYSMAKTIGKKQVRFFFATEEKAKDPSRRANGTGPPVHADPAGHCRHATSAAAAAARDTYEKDLEALHAAHRRADAAERHASSMEAELAKLRAENENLRRDRDAHRDAARTNRATAESAKLEVDELKKELDVRKARGARAATLLAAFAHRGAECGRELCKRRVDASVSRLGRPGVIRTGLSMTGGGLREVWEDGEAVRDVAQKLYRLSDE</sequence>
<feature type="compositionally biased region" description="Basic and acidic residues" evidence="1">
    <location>
        <begin position="1"/>
        <end position="10"/>
    </location>
</feature>
<feature type="compositionally biased region" description="Low complexity" evidence="1">
    <location>
        <begin position="15"/>
        <end position="26"/>
    </location>
</feature>
<comment type="caution">
    <text evidence="2">The sequence shown here is derived from an EMBL/GenBank/DDBJ whole genome shotgun (WGS) entry which is preliminary data.</text>
</comment>
<feature type="region of interest" description="Disordered" evidence="1">
    <location>
        <begin position="259"/>
        <end position="284"/>
    </location>
</feature>
<feature type="region of interest" description="Disordered" evidence="1">
    <location>
        <begin position="189"/>
        <end position="223"/>
    </location>
</feature>
<evidence type="ECO:0000256" key="1">
    <source>
        <dbReference type="SAM" id="MobiDB-lite"/>
    </source>
</evidence>
<dbReference type="Proteomes" id="UP000660262">
    <property type="component" value="Unassembled WGS sequence"/>
</dbReference>
<feature type="compositionally biased region" description="Basic and acidic residues" evidence="1">
    <location>
        <begin position="259"/>
        <end position="276"/>
    </location>
</feature>
<evidence type="ECO:0000313" key="2">
    <source>
        <dbReference type="EMBL" id="GHP10234.1"/>
    </source>
</evidence>
<dbReference type="AlphaFoldDB" id="A0A830HSW0"/>
<name>A0A830HSW0_9CHLO</name>
<proteinExistence type="predicted"/>